<dbReference type="InterPro" id="IPR002201">
    <property type="entry name" value="Glyco_trans_9"/>
</dbReference>
<feature type="repeat" description="TPR" evidence="1">
    <location>
        <begin position="186"/>
        <end position="219"/>
    </location>
</feature>
<dbReference type="Pfam" id="PF00515">
    <property type="entry name" value="TPR_1"/>
    <property type="match status" value="1"/>
</dbReference>
<dbReference type="PROSITE" id="PS50293">
    <property type="entry name" value="TPR_REGION"/>
    <property type="match status" value="2"/>
</dbReference>
<gene>
    <name evidence="2" type="ORF">SAMN05444165_1313</name>
</gene>
<dbReference type="AlphaFoldDB" id="A0A1N6HE23"/>
<evidence type="ECO:0000313" key="2">
    <source>
        <dbReference type="EMBL" id="SIO17939.1"/>
    </source>
</evidence>
<keyword evidence="1" id="KW-0802">TPR repeat</keyword>
<organism evidence="2 3">
    <name type="scientific">Paraburkholderia phenazinium</name>
    <dbReference type="NCBI Taxonomy" id="60549"/>
    <lineage>
        <taxon>Bacteria</taxon>
        <taxon>Pseudomonadati</taxon>
        <taxon>Pseudomonadota</taxon>
        <taxon>Betaproteobacteria</taxon>
        <taxon>Burkholderiales</taxon>
        <taxon>Burkholderiaceae</taxon>
        <taxon>Paraburkholderia</taxon>
    </lineage>
</organism>
<feature type="repeat" description="TPR" evidence="1">
    <location>
        <begin position="254"/>
        <end position="287"/>
    </location>
</feature>
<dbReference type="Pfam" id="PF13374">
    <property type="entry name" value="TPR_10"/>
    <property type="match status" value="1"/>
</dbReference>
<dbReference type="PANTHER" id="PTHR44809">
    <property type="match status" value="1"/>
</dbReference>
<feature type="repeat" description="TPR" evidence="1">
    <location>
        <begin position="152"/>
        <end position="185"/>
    </location>
</feature>
<feature type="repeat" description="TPR" evidence="1">
    <location>
        <begin position="322"/>
        <end position="355"/>
    </location>
</feature>
<protein>
    <submittedName>
        <fullName evidence="2">Flp pilus assembly protein TadD, contains TPR repeats</fullName>
    </submittedName>
</protein>
<dbReference type="EMBL" id="FSRU01000001">
    <property type="protein sequence ID" value="SIO17939.1"/>
    <property type="molecule type" value="Genomic_DNA"/>
</dbReference>
<dbReference type="InterPro" id="IPR011990">
    <property type="entry name" value="TPR-like_helical_dom_sf"/>
</dbReference>
<dbReference type="RefSeq" id="WP_074294794.1">
    <property type="nucleotide sequence ID" value="NZ_FSRU01000001.1"/>
</dbReference>
<dbReference type="SUPFAM" id="SSF53756">
    <property type="entry name" value="UDP-Glycosyltransferase/glycogen phosphorylase"/>
    <property type="match status" value="1"/>
</dbReference>
<name>A0A1N6HE23_9BURK</name>
<dbReference type="Pfam" id="PF13424">
    <property type="entry name" value="TPR_12"/>
    <property type="match status" value="2"/>
</dbReference>
<dbReference type="InterPro" id="IPR019734">
    <property type="entry name" value="TPR_rpt"/>
</dbReference>
<dbReference type="Gene3D" id="1.25.40.10">
    <property type="entry name" value="Tetratricopeptide repeat domain"/>
    <property type="match status" value="7"/>
</dbReference>
<dbReference type="SMART" id="SM00028">
    <property type="entry name" value="TPR"/>
    <property type="match status" value="10"/>
</dbReference>
<evidence type="ECO:0000256" key="1">
    <source>
        <dbReference type="PROSITE-ProRule" id="PRU00339"/>
    </source>
</evidence>
<dbReference type="Pfam" id="PF13432">
    <property type="entry name" value="TPR_16"/>
    <property type="match status" value="2"/>
</dbReference>
<feature type="repeat" description="TPR" evidence="1">
    <location>
        <begin position="288"/>
        <end position="321"/>
    </location>
</feature>
<sequence length="716" mass="79016">MTSASTLAPLTTAPHQVAVSLCGAGKFAEALALLQPILDARESVAEHLLVETLNVAAVAALGLNRWDDAENYWRQSIAVKPDFVDAYNNLGILLKGLNRLLEAEAMFRSVAAIRPDQAQAYNNLGAVLYSLKRLHDAEAAYRQAIAIRSDYAEAHYNLGIVLYDHRRLHEAESAYRQSLAVRPDCAEAHNNLGNVLRELGRLAEAEQTYRQALTVRPQYPEALNNLGSVLKISKRLPEAELACRLAVTIRPNYSDAHNNHGSVLADLERLPEAEAAYRQALALRPDYAEAYYNLGIVLHKLERLAEAEAAYREALRINPGGVEAHNNLGSVLQVQERWQEAAAAYQQALALRPDLVEALYNLGNVLKELNRLPEAEAAYRQAIAIRADYPDATFALATLLISTGEFEEGWRLYESRYKKTDFIYHKTPRLLPCAQWHGDALAGKSLLVWQEDGLGDMLQFGRYLPLLKAQGATHITVACLAPLRRLLAAVEGVDAVVDHQGAVDRASGFDCWTSLLSAPLHLRTTLETIPPVEPVRLAEPVVEQWRARLATLPAGRRIGLVWKGNPQHHNDANRSLPSLTAVAPLWSVPDLQFVSLQKGQGEEEGQSPPAAQPLLHLGSETTDLVDTAAIVAQLDLVICVDTSVAHLAASMGKPCWVMLPSQGLDWRWMHTRSDSPWYPDTLRLFRRAADEDWSSVIERVREACVAAFATSLAAQT</sequence>
<dbReference type="PANTHER" id="PTHR44809:SF1">
    <property type="entry name" value="PROTEIN O-MANNOSYL-TRANSFERASE TMTC1"/>
    <property type="match status" value="1"/>
</dbReference>
<keyword evidence="3" id="KW-1185">Reference proteome</keyword>
<dbReference type="PROSITE" id="PS50005">
    <property type="entry name" value="TPR"/>
    <property type="match status" value="7"/>
</dbReference>
<dbReference type="GO" id="GO:0016757">
    <property type="term" value="F:glycosyltransferase activity"/>
    <property type="evidence" value="ECO:0007669"/>
    <property type="project" value="InterPro"/>
</dbReference>
<reference evidence="2 3" key="1">
    <citation type="submission" date="2016-11" db="EMBL/GenBank/DDBJ databases">
        <authorList>
            <person name="Jaros S."/>
            <person name="Januszkiewicz K."/>
            <person name="Wedrychowicz H."/>
        </authorList>
    </citation>
    <scope>NUCLEOTIDE SEQUENCE [LARGE SCALE GENOMIC DNA]</scope>
    <source>
        <strain evidence="2 3">GAS95</strain>
    </source>
</reference>
<evidence type="ECO:0000313" key="3">
    <source>
        <dbReference type="Proteomes" id="UP000185151"/>
    </source>
</evidence>
<dbReference type="Proteomes" id="UP000185151">
    <property type="component" value="Unassembled WGS sequence"/>
</dbReference>
<proteinExistence type="predicted"/>
<accession>A0A1N6HE23</accession>
<dbReference type="Gene3D" id="3.40.50.2000">
    <property type="entry name" value="Glycogen Phosphorylase B"/>
    <property type="match status" value="1"/>
</dbReference>
<feature type="repeat" description="TPR" evidence="1">
    <location>
        <begin position="118"/>
        <end position="151"/>
    </location>
</feature>
<dbReference type="OrthoDB" id="9814129at2"/>
<dbReference type="Pfam" id="PF01075">
    <property type="entry name" value="Glyco_transf_9"/>
    <property type="match status" value="1"/>
</dbReference>
<dbReference type="InterPro" id="IPR052943">
    <property type="entry name" value="TMTC_O-mannosyl-trnsfr"/>
</dbReference>
<dbReference type="SUPFAM" id="SSF48452">
    <property type="entry name" value="TPR-like"/>
    <property type="match status" value="2"/>
</dbReference>
<feature type="repeat" description="TPR" evidence="1">
    <location>
        <begin position="356"/>
        <end position="389"/>
    </location>
</feature>